<comment type="caution">
    <text evidence="1">The sequence shown here is derived from an EMBL/GenBank/DDBJ whole genome shotgun (WGS) entry which is preliminary data.</text>
</comment>
<gene>
    <name evidence="1" type="ORF">BSZ39_07255</name>
</gene>
<sequence length="68" mass="7372">MFNPFSVDAHLAKAEANLATVIATLENSYPEQWVGSDALAYRDNVTDTIAAARSLTSRIGYLRARVAS</sequence>
<proteinExistence type="predicted"/>
<protein>
    <submittedName>
        <fullName evidence="1">Uncharacterized protein</fullName>
    </submittedName>
</protein>
<dbReference type="AlphaFoldDB" id="A0A1Q5Q1W7"/>
<reference evidence="2" key="1">
    <citation type="submission" date="2016-12" db="EMBL/GenBank/DDBJ databases">
        <authorList>
            <person name="Meng X."/>
        </authorList>
    </citation>
    <scope>NUCLEOTIDE SEQUENCE [LARGE SCALE GENOMIC DNA]</scope>
    <source>
        <strain evidence="2">DSM 19116</strain>
    </source>
</reference>
<organism evidence="1 2">
    <name type="scientific">Bowdeniella nasicola</name>
    <dbReference type="NCBI Taxonomy" id="208480"/>
    <lineage>
        <taxon>Bacteria</taxon>
        <taxon>Bacillati</taxon>
        <taxon>Actinomycetota</taxon>
        <taxon>Actinomycetes</taxon>
        <taxon>Actinomycetales</taxon>
        <taxon>Actinomycetaceae</taxon>
        <taxon>Bowdeniella</taxon>
    </lineage>
</organism>
<accession>A0A1Q5Q1W7</accession>
<evidence type="ECO:0000313" key="1">
    <source>
        <dbReference type="EMBL" id="OKL53841.1"/>
    </source>
</evidence>
<dbReference type="Proteomes" id="UP000185628">
    <property type="component" value="Unassembled WGS sequence"/>
</dbReference>
<dbReference type="RefSeq" id="WP_073716701.1">
    <property type="nucleotide sequence ID" value="NZ_MQVR01000037.1"/>
</dbReference>
<name>A0A1Q5Q1W7_9ACTO</name>
<dbReference type="OrthoDB" id="9901624at2"/>
<evidence type="ECO:0000313" key="2">
    <source>
        <dbReference type="Proteomes" id="UP000185628"/>
    </source>
</evidence>
<keyword evidence="2" id="KW-1185">Reference proteome</keyword>
<dbReference type="EMBL" id="MQVR01000037">
    <property type="protein sequence ID" value="OKL53841.1"/>
    <property type="molecule type" value="Genomic_DNA"/>
</dbReference>